<protein>
    <submittedName>
        <fullName evidence="2">Uncharacterized protein</fullName>
    </submittedName>
</protein>
<sequence>MKWALLLFLTLLVLPIVSLAFYRYGGGGGFSYFKYSQTVIVQPSSTQTVKENGSTLSTASWLNPSYVGVYNKYYLQVLPNEEYITNNVSLTLSIASITLNVIFPLMISSNSEIKAISLIG</sequence>
<organism evidence="2 3">
    <name type="scientific">Sulfurisphaera tokodaii</name>
    <dbReference type="NCBI Taxonomy" id="111955"/>
    <lineage>
        <taxon>Archaea</taxon>
        <taxon>Thermoproteota</taxon>
        <taxon>Thermoprotei</taxon>
        <taxon>Sulfolobales</taxon>
        <taxon>Sulfolobaceae</taxon>
        <taxon>Sulfurisphaera</taxon>
    </lineage>
</organism>
<comment type="caution">
    <text evidence="2">The sequence shown here is derived from an EMBL/GenBank/DDBJ whole genome shotgun (WGS) entry which is preliminary data.</text>
</comment>
<dbReference type="Proteomes" id="UP000646844">
    <property type="component" value="Unassembled WGS sequence"/>
</dbReference>
<keyword evidence="1" id="KW-0472">Membrane</keyword>
<evidence type="ECO:0000313" key="3">
    <source>
        <dbReference type="Proteomes" id="UP000646844"/>
    </source>
</evidence>
<gene>
    <name evidence="2" type="ORF">HA332_02855</name>
</gene>
<evidence type="ECO:0000256" key="1">
    <source>
        <dbReference type="SAM" id="Phobius"/>
    </source>
</evidence>
<proteinExistence type="predicted"/>
<accession>A0A832WUU0</accession>
<feature type="transmembrane region" description="Helical" evidence="1">
    <location>
        <begin position="88"/>
        <end position="107"/>
    </location>
</feature>
<evidence type="ECO:0000313" key="2">
    <source>
        <dbReference type="EMBL" id="HII73341.1"/>
    </source>
</evidence>
<keyword evidence="1" id="KW-1133">Transmembrane helix</keyword>
<name>A0A832WUU0_9CREN</name>
<dbReference type="EMBL" id="DUJO01000013">
    <property type="protein sequence ID" value="HII73341.1"/>
    <property type="molecule type" value="Genomic_DNA"/>
</dbReference>
<dbReference type="AlphaFoldDB" id="A0A832WUU0"/>
<reference evidence="2" key="1">
    <citation type="journal article" date="2020" name="bioRxiv">
        <title>A rank-normalized archaeal taxonomy based on genome phylogeny resolves widespread incomplete and uneven classifications.</title>
        <authorList>
            <person name="Rinke C."/>
            <person name="Chuvochina M."/>
            <person name="Mussig A.J."/>
            <person name="Chaumeil P.-A."/>
            <person name="Waite D.W."/>
            <person name="Whitman W.B."/>
            <person name="Parks D.H."/>
            <person name="Hugenholtz P."/>
        </authorList>
    </citation>
    <scope>NUCLEOTIDE SEQUENCE</scope>
    <source>
        <strain evidence="2">UBA8838</strain>
    </source>
</reference>
<keyword evidence="1" id="KW-0812">Transmembrane</keyword>
<dbReference type="RefSeq" id="WP_010979791.1">
    <property type="nucleotide sequence ID" value="NZ_BAABQO010000013.1"/>
</dbReference>